<keyword evidence="3" id="KW-0808">Transferase</keyword>
<dbReference type="RefSeq" id="WP_138569346.1">
    <property type="nucleotide sequence ID" value="NZ_PNCM01000297.1"/>
</dbReference>
<dbReference type="InterPro" id="IPR021766">
    <property type="entry name" value="PhoR_N"/>
</dbReference>
<dbReference type="GO" id="GO:0000155">
    <property type="term" value="F:phosphorelay sensor kinase activity"/>
    <property type="evidence" value="ECO:0007669"/>
    <property type="project" value="InterPro"/>
</dbReference>
<organism evidence="3 4">
    <name type="scientific">Pseudoalteromonas phenolica</name>
    <dbReference type="NCBI Taxonomy" id="161398"/>
    <lineage>
        <taxon>Bacteria</taxon>
        <taxon>Pseudomonadati</taxon>
        <taxon>Pseudomonadota</taxon>
        <taxon>Gammaproteobacteria</taxon>
        <taxon>Alteromonadales</taxon>
        <taxon>Pseudoalteromonadaceae</taxon>
        <taxon>Pseudoalteromonas</taxon>
    </lineage>
</organism>
<dbReference type="AlphaFoldDB" id="A0A5S3YL72"/>
<evidence type="ECO:0000259" key="2">
    <source>
        <dbReference type="Pfam" id="PF11808"/>
    </source>
</evidence>
<dbReference type="Proteomes" id="UP000307362">
    <property type="component" value="Unassembled WGS sequence"/>
</dbReference>
<sequence>MYRVIDKQALTRSLFLYFLPLALIGYLVSAPFLFLFIGAFVLLVWHYKQLYRLSDWLL</sequence>
<dbReference type="Pfam" id="PF11808">
    <property type="entry name" value="PhoR"/>
    <property type="match status" value="1"/>
</dbReference>
<dbReference type="EMBL" id="PNCM01000297">
    <property type="protein sequence ID" value="TMP76696.1"/>
    <property type="molecule type" value="Genomic_DNA"/>
</dbReference>
<name>A0A5S3YL72_9GAMM</name>
<comment type="caution">
    <text evidence="3">The sequence shown here is derived from an EMBL/GenBank/DDBJ whole genome shotgun (WGS) entry which is preliminary data.</text>
</comment>
<keyword evidence="1" id="KW-0472">Membrane</keyword>
<keyword evidence="1" id="KW-1133">Transmembrane helix</keyword>
<dbReference type="GO" id="GO:0004721">
    <property type="term" value="F:phosphoprotein phosphatase activity"/>
    <property type="evidence" value="ECO:0007669"/>
    <property type="project" value="InterPro"/>
</dbReference>
<reference evidence="4" key="2">
    <citation type="submission" date="2019-06" db="EMBL/GenBank/DDBJ databases">
        <title>Co-occurence of chitin degradation, pigmentation and bioactivity in marine Pseudoalteromonas.</title>
        <authorList>
            <person name="Sonnenschein E.C."/>
            <person name="Bech P.K."/>
        </authorList>
    </citation>
    <scope>NUCLEOTIDE SEQUENCE [LARGE SCALE GENOMIC DNA]</scope>
    <source>
        <strain evidence="4">S1189</strain>
    </source>
</reference>
<accession>A0A5S3YL72</accession>
<feature type="non-terminal residue" evidence="3">
    <location>
        <position position="58"/>
    </location>
</feature>
<feature type="domain" description="Phosphate regulon sensor protein PhoR N-terminal" evidence="2">
    <location>
        <begin position="8"/>
        <end position="57"/>
    </location>
</feature>
<reference evidence="3 4" key="1">
    <citation type="submission" date="2017-12" db="EMBL/GenBank/DDBJ databases">
        <authorList>
            <person name="Paulsen S."/>
            <person name="Gram L.K."/>
        </authorList>
    </citation>
    <scope>NUCLEOTIDE SEQUENCE [LARGE SCALE GENOMIC DNA]</scope>
    <source>
        <strain evidence="3 4">S1189</strain>
    </source>
</reference>
<gene>
    <name evidence="3" type="primary">phoR</name>
    <name evidence="3" type="ORF">CWB73_21500</name>
</gene>
<dbReference type="EC" id="2.7.13.3" evidence="3"/>
<protein>
    <submittedName>
        <fullName evidence="3">Two-component system sensor histidine kinase PhoR</fullName>
        <ecNumber evidence="3">2.7.13.3</ecNumber>
    </submittedName>
</protein>
<feature type="transmembrane region" description="Helical" evidence="1">
    <location>
        <begin position="15"/>
        <end position="45"/>
    </location>
</feature>
<keyword evidence="3" id="KW-0418">Kinase</keyword>
<dbReference type="OrthoDB" id="9769473at2"/>
<evidence type="ECO:0000256" key="1">
    <source>
        <dbReference type="SAM" id="Phobius"/>
    </source>
</evidence>
<proteinExistence type="predicted"/>
<keyword evidence="1" id="KW-0812">Transmembrane</keyword>
<evidence type="ECO:0000313" key="3">
    <source>
        <dbReference type="EMBL" id="TMP76696.1"/>
    </source>
</evidence>
<evidence type="ECO:0000313" key="4">
    <source>
        <dbReference type="Proteomes" id="UP000307362"/>
    </source>
</evidence>